<dbReference type="AlphaFoldDB" id="A0A371I8F2"/>
<feature type="non-terminal residue" evidence="1">
    <location>
        <position position="51"/>
    </location>
</feature>
<accession>A0A371I8F2</accession>
<comment type="caution">
    <text evidence="1">The sequence shown here is derived from an EMBL/GenBank/DDBJ whole genome shotgun (WGS) entry which is preliminary data.</text>
</comment>
<proteinExistence type="predicted"/>
<sequence>MPILNSLIEPLLQAYILCLINGVLMSDKLGNTMHLMFLHLFIDFKHVKRYN</sequence>
<dbReference type="EMBL" id="QJKJ01000665">
    <property type="protein sequence ID" value="RDY11316.1"/>
    <property type="molecule type" value="Genomic_DNA"/>
</dbReference>
<name>A0A371I8F2_MUCPR</name>
<gene>
    <name evidence="1" type="ORF">CR513_04045</name>
</gene>
<reference evidence="1" key="1">
    <citation type="submission" date="2018-05" db="EMBL/GenBank/DDBJ databases">
        <title>Draft genome of Mucuna pruriens seed.</title>
        <authorList>
            <person name="Nnadi N.E."/>
            <person name="Vos R."/>
            <person name="Hasami M.H."/>
            <person name="Devisetty U.K."/>
            <person name="Aguiy J.C."/>
        </authorList>
    </citation>
    <scope>NUCLEOTIDE SEQUENCE [LARGE SCALE GENOMIC DNA]</scope>
    <source>
        <strain evidence="1">JCA_2017</strain>
    </source>
</reference>
<dbReference type="Proteomes" id="UP000257109">
    <property type="component" value="Unassembled WGS sequence"/>
</dbReference>
<protein>
    <submittedName>
        <fullName evidence="1">Uncharacterized protein</fullName>
    </submittedName>
</protein>
<evidence type="ECO:0000313" key="2">
    <source>
        <dbReference type="Proteomes" id="UP000257109"/>
    </source>
</evidence>
<dbReference type="OrthoDB" id="1936739at2759"/>
<organism evidence="1 2">
    <name type="scientific">Mucuna pruriens</name>
    <name type="common">Velvet bean</name>
    <name type="synonym">Dolichos pruriens</name>
    <dbReference type="NCBI Taxonomy" id="157652"/>
    <lineage>
        <taxon>Eukaryota</taxon>
        <taxon>Viridiplantae</taxon>
        <taxon>Streptophyta</taxon>
        <taxon>Embryophyta</taxon>
        <taxon>Tracheophyta</taxon>
        <taxon>Spermatophyta</taxon>
        <taxon>Magnoliopsida</taxon>
        <taxon>eudicotyledons</taxon>
        <taxon>Gunneridae</taxon>
        <taxon>Pentapetalae</taxon>
        <taxon>rosids</taxon>
        <taxon>fabids</taxon>
        <taxon>Fabales</taxon>
        <taxon>Fabaceae</taxon>
        <taxon>Papilionoideae</taxon>
        <taxon>50 kb inversion clade</taxon>
        <taxon>NPAAA clade</taxon>
        <taxon>indigoferoid/millettioid clade</taxon>
        <taxon>Phaseoleae</taxon>
        <taxon>Mucuna</taxon>
    </lineage>
</organism>
<keyword evidence="2" id="KW-1185">Reference proteome</keyword>
<evidence type="ECO:0000313" key="1">
    <source>
        <dbReference type="EMBL" id="RDY11316.1"/>
    </source>
</evidence>